<feature type="transmembrane region" description="Helical" evidence="7">
    <location>
        <begin position="127"/>
        <end position="145"/>
    </location>
</feature>
<dbReference type="GO" id="GO:0008168">
    <property type="term" value="F:methyltransferase activity"/>
    <property type="evidence" value="ECO:0007669"/>
    <property type="project" value="UniProtKB-KW"/>
</dbReference>
<comment type="subcellular location">
    <subcellularLocation>
        <location evidence="1">Cell membrane</location>
        <topology evidence="1">Multi-pass membrane protein</topology>
    </subcellularLocation>
</comment>
<dbReference type="EC" id="2.1.1.-" evidence="10"/>
<dbReference type="GO" id="GO:0004190">
    <property type="term" value="F:aspartic-type endopeptidase activity"/>
    <property type="evidence" value="ECO:0007669"/>
    <property type="project" value="UniProtKB-EC"/>
</dbReference>
<dbReference type="Gene3D" id="1.20.120.1220">
    <property type="match status" value="1"/>
</dbReference>
<dbReference type="GO" id="GO:0005886">
    <property type="term" value="C:plasma membrane"/>
    <property type="evidence" value="ECO:0007669"/>
    <property type="project" value="UniProtKB-SubCell"/>
</dbReference>
<dbReference type="InterPro" id="IPR010627">
    <property type="entry name" value="Prepilin_pept_A24_N"/>
</dbReference>
<dbReference type="EC" id="3.4.23.43" evidence="10"/>
<feature type="transmembrane region" description="Helical" evidence="7">
    <location>
        <begin position="101"/>
        <end position="120"/>
    </location>
</feature>
<keyword evidence="5 7" id="KW-1133">Transmembrane helix</keyword>
<dbReference type="Pfam" id="PF01478">
    <property type="entry name" value="Peptidase_A24"/>
    <property type="match status" value="1"/>
</dbReference>
<evidence type="ECO:0000256" key="4">
    <source>
        <dbReference type="ARBA" id="ARBA00022692"/>
    </source>
</evidence>
<evidence type="ECO:0000256" key="7">
    <source>
        <dbReference type="SAM" id="Phobius"/>
    </source>
</evidence>
<keyword evidence="10" id="KW-0808">Transferase</keyword>
<evidence type="ECO:0000256" key="1">
    <source>
        <dbReference type="ARBA" id="ARBA00004651"/>
    </source>
</evidence>
<evidence type="ECO:0000256" key="5">
    <source>
        <dbReference type="ARBA" id="ARBA00022989"/>
    </source>
</evidence>
<keyword evidence="4 7" id="KW-0812">Transmembrane</keyword>
<dbReference type="GO" id="GO:0006465">
    <property type="term" value="P:signal peptide processing"/>
    <property type="evidence" value="ECO:0007669"/>
    <property type="project" value="TreeGrafter"/>
</dbReference>
<keyword evidence="10" id="KW-0489">Methyltransferase</keyword>
<feature type="transmembrane region" description="Helical" evidence="7">
    <location>
        <begin position="151"/>
        <end position="168"/>
    </location>
</feature>
<dbReference type="InterPro" id="IPR050882">
    <property type="entry name" value="Prepilin_peptidase/N-MTase"/>
</dbReference>
<gene>
    <name evidence="10" type="ORF">HNQ41_002610</name>
</gene>
<dbReference type="Pfam" id="PF06750">
    <property type="entry name" value="A24_N_bact"/>
    <property type="match status" value="1"/>
</dbReference>
<keyword evidence="10" id="KW-0378">Hydrolase</keyword>
<dbReference type="Proteomes" id="UP000551878">
    <property type="component" value="Unassembled WGS sequence"/>
</dbReference>
<organism evidence="10 11">
    <name type="scientific">Texcoconibacillus texcoconensis</name>
    <dbReference type="NCBI Taxonomy" id="1095777"/>
    <lineage>
        <taxon>Bacteria</taxon>
        <taxon>Bacillati</taxon>
        <taxon>Bacillota</taxon>
        <taxon>Bacilli</taxon>
        <taxon>Bacillales</taxon>
        <taxon>Bacillaceae</taxon>
        <taxon>Texcoconibacillus</taxon>
    </lineage>
</organism>
<comment type="caution">
    <text evidence="10">The sequence shown here is derived from an EMBL/GenBank/DDBJ whole genome shotgun (WGS) entry which is preliminary data.</text>
</comment>
<dbReference type="AlphaFoldDB" id="A0A840QSP9"/>
<evidence type="ECO:0000256" key="2">
    <source>
        <dbReference type="ARBA" id="ARBA00005801"/>
    </source>
</evidence>
<reference evidence="10 11" key="1">
    <citation type="submission" date="2020-08" db="EMBL/GenBank/DDBJ databases">
        <title>Genomic Encyclopedia of Type Strains, Phase IV (KMG-IV): sequencing the most valuable type-strain genomes for metagenomic binning, comparative biology and taxonomic classification.</title>
        <authorList>
            <person name="Goeker M."/>
        </authorList>
    </citation>
    <scope>NUCLEOTIDE SEQUENCE [LARGE SCALE GENOMIC DNA]</scope>
    <source>
        <strain evidence="10 11">DSM 24696</strain>
    </source>
</reference>
<comment type="similarity">
    <text evidence="2">Belongs to the peptidase A24 family.</text>
</comment>
<dbReference type="RefSeq" id="WP_184664818.1">
    <property type="nucleotide sequence ID" value="NZ_JACHHB010000012.1"/>
</dbReference>
<feature type="transmembrane region" description="Helical" evidence="7">
    <location>
        <begin position="180"/>
        <end position="211"/>
    </location>
</feature>
<evidence type="ECO:0000256" key="6">
    <source>
        <dbReference type="ARBA" id="ARBA00023136"/>
    </source>
</evidence>
<evidence type="ECO:0000313" key="11">
    <source>
        <dbReference type="Proteomes" id="UP000551878"/>
    </source>
</evidence>
<dbReference type="InterPro" id="IPR000045">
    <property type="entry name" value="Prepilin_IV_endopep_pep"/>
</dbReference>
<feature type="domain" description="Prepilin peptidase A24 N-terminal" evidence="9">
    <location>
        <begin position="11"/>
        <end position="93"/>
    </location>
</feature>
<dbReference type="EMBL" id="JACHHB010000012">
    <property type="protein sequence ID" value="MBB5174395.1"/>
    <property type="molecule type" value="Genomic_DNA"/>
</dbReference>
<feature type="transmembrane region" description="Helical" evidence="7">
    <location>
        <begin position="6"/>
        <end position="29"/>
    </location>
</feature>
<dbReference type="GO" id="GO:0032259">
    <property type="term" value="P:methylation"/>
    <property type="evidence" value="ECO:0007669"/>
    <property type="project" value="UniProtKB-KW"/>
</dbReference>
<evidence type="ECO:0000259" key="8">
    <source>
        <dbReference type="Pfam" id="PF01478"/>
    </source>
</evidence>
<evidence type="ECO:0000313" key="10">
    <source>
        <dbReference type="EMBL" id="MBB5174395.1"/>
    </source>
</evidence>
<protein>
    <submittedName>
        <fullName evidence="10">Leader peptidase (Prepilin peptidase)/N-methyltransferase</fullName>
        <ecNumber evidence="10">2.1.1.-</ecNumber>
        <ecNumber evidence="10">3.4.23.43</ecNumber>
    </submittedName>
</protein>
<keyword evidence="11" id="KW-1185">Reference proteome</keyword>
<dbReference type="PANTHER" id="PTHR30487">
    <property type="entry name" value="TYPE 4 PREPILIN-LIKE PROTEINS LEADER PEPTIDE-PROCESSING ENZYME"/>
    <property type="match status" value="1"/>
</dbReference>
<evidence type="ECO:0000256" key="3">
    <source>
        <dbReference type="ARBA" id="ARBA00022475"/>
    </source>
</evidence>
<keyword evidence="3" id="KW-1003">Cell membrane</keyword>
<feature type="transmembrane region" description="Helical" evidence="7">
    <location>
        <begin position="223"/>
        <end position="247"/>
    </location>
</feature>
<feature type="domain" description="Prepilin type IV endopeptidase peptidase" evidence="8">
    <location>
        <begin position="104"/>
        <end position="209"/>
    </location>
</feature>
<keyword evidence="6 7" id="KW-0472">Membrane</keyword>
<evidence type="ECO:0000259" key="9">
    <source>
        <dbReference type="Pfam" id="PF06750"/>
    </source>
</evidence>
<accession>A0A840QSP9</accession>
<proteinExistence type="inferred from homology"/>
<dbReference type="PANTHER" id="PTHR30487:SF0">
    <property type="entry name" value="PREPILIN LEADER PEPTIDASE_N-METHYLTRANSFERASE-RELATED"/>
    <property type="match status" value="1"/>
</dbReference>
<sequence>MLTFAVIYAFIIGLVLGSFYNVVGLRWVAGESVVSPRSHCPNCKRTLQAIDLIPLLSYLVLKGRCRGCQTKISLLYPTMELMTGSLFATMVYIFGFSTETIVALLFVSLLHIIVVTDLTAMLILNRVLLLFFIPIALLRFSIAPLEPWWDAPLAGAVGFLVLLAIAYVSKGGMGGGDIKLFFVLGFVLGTVQTLLTLFFASVIGAVVGLSFRAFGWIKRRQHIPFAPFIAMAALIAYIIGENIWAWYVQWL</sequence>
<name>A0A840QSP9_9BACI</name>